<accession>A0ABM4C289</accession>
<evidence type="ECO:0000256" key="1">
    <source>
        <dbReference type="ARBA" id="ARBA00004651"/>
    </source>
</evidence>
<dbReference type="PANTHER" id="PTHR24247:SF202">
    <property type="entry name" value="5-HYDROXYTRYPTAMINE RECEPTOR 1"/>
    <property type="match status" value="1"/>
</dbReference>
<evidence type="ECO:0000256" key="2">
    <source>
        <dbReference type="ARBA" id="ARBA00022475"/>
    </source>
</evidence>
<evidence type="ECO:0000256" key="3">
    <source>
        <dbReference type="ARBA" id="ARBA00022692"/>
    </source>
</evidence>
<dbReference type="Proteomes" id="UP001652625">
    <property type="component" value="Chromosome 06"/>
</dbReference>
<proteinExistence type="inferred from homology"/>
<organism evidence="12 13">
    <name type="scientific">Hydra vulgaris</name>
    <name type="common">Hydra</name>
    <name type="synonym">Hydra attenuata</name>
    <dbReference type="NCBI Taxonomy" id="6087"/>
    <lineage>
        <taxon>Eukaryota</taxon>
        <taxon>Metazoa</taxon>
        <taxon>Cnidaria</taxon>
        <taxon>Hydrozoa</taxon>
        <taxon>Hydroidolina</taxon>
        <taxon>Anthoathecata</taxon>
        <taxon>Aplanulata</taxon>
        <taxon>Hydridae</taxon>
        <taxon>Hydra</taxon>
    </lineage>
</organism>
<name>A0ABM4C289_HYDVU</name>
<evidence type="ECO:0000256" key="4">
    <source>
        <dbReference type="ARBA" id="ARBA00022989"/>
    </source>
</evidence>
<evidence type="ECO:0000256" key="8">
    <source>
        <dbReference type="ARBA" id="ARBA00023224"/>
    </source>
</evidence>
<evidence type="ECO:0000313" key="13">
    <source>
        <dbReference type="RefSeq" id="XP_065655670.1"/>
    </source>
</evidence>
<evidence type="ECO:0000256" key="7">
    <source>
        <dbReference type="ARBA" id="ARBA00023170"/>
    </source>
</evidence>
<evidence type="ECO:0000256" key="9">
    <source>
        <dbReference type="RuleBase" id="RU000688"/>
    </source>
</evidence>
<keyword evidence="12" id="KW-1185">Reference proteome</keyword>
<keyword evidence="5 9" id="KW-0297">G-protein coupled receptor</keyword>
<evidence type="ECO:0000259" key="11">
    <source>
        <dbReference type="PROSITE" id="PS50262"/>
    </source>
</evidence>
<gene>
    <name evidence="13" type="primary">LOC136071642</name>
</gene>
<dbReference type="GeneID" id="136071642"/>
<keyword evidence="4 10" id="KW-1133">Transmembrane helix</keyword>
<feature type="transmembrane region" description="Helical" evidence="10">
    <location>
        <begin position="119"/>
        <end position="139"/>
    </location>
</feature>
<dbReference type="InterPro" id="IPR000276">
    <property type="entry name" value="GPCR_Rhodpsn"/>
</dbReference>
<dbReference type="Pfam" id="PF00001">
    <property type="entry name" value="7tm_1"/>
    <property type="match status" value="1"/>
</dbReference>
<dbReference type="PROSITE" id="PS50262">
    <property type="entry name" value="G_PROTEIN_RECEP_F1_2"/>
    <property type="match status" value="1"/>
</dbReference>
<dbReference type="PANTHER" id="PTHR24247">
    <property type="entry name" value="5-HYDROXYTRYPTAMINE RECEPTOR"/>
    <property type="match status" value="1"/>
</dbReference>
<evidence type="ECO:0000256" key="6">
    <source>
        <dbReference type="ARBA" id="ARBA00023136"/>
    </source>
</evidence>
<dbReference type="Gene3D" id="1.20.1070.10">
    <property type="entry name" value="Rhodopsin 7-helix transmembrane proteins"/>
    <property type="match status" value="1"/>
</dbReference>
<keyword evidence="6 10" id="KW-0472">Membrane</keyword>
<reference evidence="13" key="1">
    <citation type="submission" date="2025-08" db="UniProtKB">
        <authorList>
            <consortium name="RefSeq"/>
        </authorList>
    </citation>
    <scope>IDENTIFICATION</scope>
</reference>
<feature type="transmembrane region" description="Helical" evidence="10">
    <location>
        <begin position="82"/>
        <end position="107"/>
    </location>
</feature>
<feature type="transmembrane region" description="Helical" evidence="10">
    <location>
        <begin position="244"/>
        <end position="266"/>
    </location>
</feature>
<evidence type="ECO:0000256" key="5">
    <source>
        <dbReference type="ARBA" id="ARBA00023040"/>
    </source>
</evidence>
<keyword evidence="7 9" id="KW-0675">Receptor</keyword>
<dbReference type="PRINTS" id="PR00237">
    <property type="entry name" value="GPCRRHODOPSN"/>
</dbReference>
<comment type="subcellular location">
    <subcellularLocation>
        <location evidence="1">Cell membrane</location>
        <topology evidence="1">Multi-pass membrane protein</topology>
    </subcellularLocation>
</comment>
<dbReference type="InterPro" id="IPR017452">
    <property type="entry name" value="GPCR_Rhodpsn_7TM"/>
</dbReference>
<feature type="domain" description="G-protein coupled receptors family 1 profile" evidence="11">
    <location>
        <begin position="99"/>
        <end position="369"/>
    </location>
</feature>
<protein>
    <submittedName>
        <fullName evidence="13">Alpha-2Db adrenergic receptor-like</fullName>
    </submittedName>
</protein>
<dbReference type="RefSeq" id="XP_065655670.1">
    <property type="nucleotide sequence ID" value="XM_065799598.1"/>
</dbReference>
<feature type="transmembrane region" description="Helical" evidence="10">
    <location>
        <begin position="315"/>
        <end position="336"/>
    </location>
</feature>
<feature type="transmembrane region" description="Helical" evidence="10">
    <location>
        <begin position="159"/>
        <end position="184"/>
    </location>
</feature>
<keyword evidence="2" id="KW-1003">Cell membrane</keyword>
<feature type="transmembrane region" description="Helical" evidence="10">
    <location>
        <begin position="348"/>
        <end position="372"/>
    </location>
</feature>
<feature type="transmembrane region" description="Helical" evidence="10">
    <location>
        <begin position="205"/>
        <end position="224"/>
    </location>
</feature>
<evidence type="ECO:0000256" key="10">
    <source>
        <dbReference type="SAM" id="Phobius"/>
    </source>
</evidence>
<evidence type="ECO:0000313" key="12">
    <source>
        <dbReference type="Proteomes" id="UP001652625"/>
    </source>
</evidence>
<dbReference type="SUPFAM" id="SSF81321">
    <property type="entry name" value="Family A G protein-coupled receptor-like"/>
    <property type="match status" value="1"/>
</dbReference>
<keyword evidence="3 9" id="KW-0812">Transmembrane</keyword>
<sequence length="421" mass="48294">MQHSMPYISFGCCLEDSLKDINIDNSRQLYSVTKHCAVYLNETNPDSNSFITMVYSFYKMQDKNETVSCFVNYCKEGTKYEFIAYVAFWVCAFFIGCLGNIFVLMAFNRSKKLRKNPSTNFVASLAVSDLLVVLFLIPYKAHDAFHNHHYCAPPIICKLYLAFDVTFFVASITHLYAIAIDRFIAVTKPYRYKGLATLSCVKKTIVLIWIYSSFWGVLLNINFMNGTSNKIENTESHLCNTNNGVFTIIAYIIIFFVPCFVMFLLYSKMLLISYKHAKNINTTKVSSIEDFIRQSSFGISHLFSNHKLELRATKVVFIIYGTFFACWCPVIVVIVANAIKHDTIKSNFTYVLFGEMLPIINSILNPFIYGVLHRDFKKSLKRIFRGMHSKLHIALSPLQHSFKSQSSLGRLERVAINETSK</sequence>
<comment type="similarity">
    <text evidence="9">Belongs to the G-protein coupled receptor 1 family.</text>
</comment>
<dbReference type="PROSITE" id="PS00237">
    <property type="entry name" value="G_PROTEIN_RECEP_F1_1"/>
    <property type="match status" value="1"/>
</dbReference>
<keyword evidence="8 9" id="KW-0807">Transducer</keyword>